<reference evidence="3" key="3">
    <citation type="submission" date="2018-08" db="UniProtKB">
        <authorList>
            <consortium name="EnsemblPlants"/>
        </authorList>
    </citation>
    <scope>IDENTIFICATION</scope>
    <source>
        <strain evidence="3">cv. Bd21</strain>
    </source>
</reference>
<dbReference type="Gramene" id="KQJ81860">
    <property type="protein sequence ID" value="KQJ81860"/>
    <property type="gene ID" value="BRADI_5g03501v3"/>
</dbReference>
<dbReference type="EMBL" id="CM000884">
    <property type="protein sequence ID" value="KQJ81860.2"/>
    <property type="molecule type" value="Genomic_DNA"/>
</dbReference>
<keyword evidence="4" id="KW-1185">Reference proteome</keyword>
<evidence type="ECO:0000313" key="2">
    <source>
        <dbReference type="EMBL" id="KQJ81860.2"/>
    </source>
</evidence>
<evidence type="ECO:0000313" key="3">
    <source>
        <dbReference type="EnsemblPlants" id="KQJ81860"/>
    </source>
</evidence>
<dbReference type="InterPro" id="IPR002156">
    <property type="entry name" value="RNaseH_domain"/>
</dbReference>
<sequence length="159" mass="17689">MPSLLKSTSAIRRWKRLECQLCGGEDEDLFHALVRCPNARAISHAMRSCWDIPDPNKLQNTGPGWFLHALSTLDKTKAAMLLMIGEVIFSACSSIPHCTGALEDEPKACEEGLRVAMGWSEKFIILESDCAEALSMAYAKHPDRSPYAMCVIQFVTVRM</sequence>
<feature type="domain" description="RNase H type-1" evidence="1">
    <location>
        <begin position="82"/>
        <end position="153"/>
    </location>
</feature>
<dbReference type="AlphaFoldDB" id="A0A0Q3E6L5"/>
<name>A0A0Q3E6L5_BRADI</name>
<dbReference type="Pfam" id="PF13456">
    <property type="entry name" value="RVT_3"/>
    <property type="match status" value="1"/>
</dbReference>
<reference evidence="2" key="2">
    <citation type="submission" date="2017-06" db="EMBL/GenBank/DDBJ databases">
        <title>WGS assembly of Brachypodium distachyon.</title>
        <authorList>
            <consortium name="The International Brachypodium Initiative"/>
            <person name="Lucas S."/>
            <person name="Harmon-Smith M."/>
            <person name="Lail K."/>
            <person name="Tice H."/>
            <person name="Grimwood J."/>
            <person name="Bruce D."/>
            <person name="Barry K."/>
            <person name="Shu S."/>
            <person name="Lindquist E."/>
            <person name="Wang M."/>
            <person name="Pitluck S."/>
            <person name="Vogel J.P."/>
            <person name="Garvin D.F."/>
            <person name="Mockler T.C."/>
            <person name="Schmutz J."/>
            <person name="Rokhsar D."/>
            <person name="Bevan M.W."/>
        </authorList>
    </citation>
    <scope>NUCLEOTIDE SEQUENCE</scope>
    <source>
        <strain evidence="2">Bd21</strain>
    </source>
</reference>
<protein>
    <recommendedName>
        <fullName evidence="1">RNase H type-1 domain-containing protein</fullName>
    </recommendedName>
</protein>
<accession>A0A0Q3E6L5</accession>
<proteinExistence type="predicted"/>
<dbReference type="InParanoid" id="A0A0Q3E6L5"/>
<dbReference type="GO" id="GO:0004523">
    <property type="term" value="F:RNA-DNA hybrid ribonuclease activity"/>
    <property type="evidence" value="ECO:0007669"/>
    <property type="project" value="InterPro"/>
</dbReference>
<dbReference type="EnsemblPlants" id="KQJ81860">
    <property type="protein sequence ID" value="KQJ81860"/>
    <property type="gene ID" value="BRADI_5g03501v3"/>
</dbReference>
<reference evidence="2 3" key="1">
    <citation type="journal article" date="2010" name="Nature">
        <title>Genome sequencing and analysis of the model grass Brachypodium distachyon.</title>
        <authorList>
            <consortium name="International Brachypodium Initiative"/>
        </authorList>
    </citation>
    <scope>NUCLEOTIDE SEQUENCE [LARGE SCALE GENOMIC DNA]</scope>
    <source>
        <strain evidence="2 3">Bd21</strain>
    </source>
</reference>
<dbReference type="OrthoDB" id="270189at2759"/>
<dbReference type="GO" id="GO:0003676">
    <property type="term" value="F:nucleic acid binding"/>
    <property type="evidence" value="ECO:0007669"/>
    <property type="project" value="InterPro"/>
</dbReference>
<dbReference type="Proteomes" id="UP000008810">
    <property type="component" value="Chromosome 5"/>
</dbReference>
<evidence type="ECO:0000259" key="1">
    <source>
        <dbReference type="Pfam" id="PF13456"/>
    </source>
</evidence>
<organism evidence="2">
    <name type="scientific">Brachypodium distachyon</name>
    <name type="common">Purple false brome</name>
    <name type="synonym">Trachynia distachya</name>
    <dbReference type="NCBI Taxonomy" id="15368"/>
    <lineage>
        <taxon>Eukaryota</taxon>
        <taxon>Viridiplantae</taxon>
        <taxon>Streptophyta</taxon>
        <taxon>Embryophyta</taxon>
        <taxon>Tracheophyta</taxon>
        <taxon>Spermatophyta</taxon>
        <taxon>Magnoliopsida</taxon>
        <taxon>Liliopsida</taxon>
        <taxon>Poales</taxon>
        <taxon>Poaceae</taxon>
        <taxon>BOP clade</taxon>
        <taxon>Pooideae</taxon>
        <taxon>Stipodae</taxon>
        <taxon>Brachypodieae</taxon>
        <taxon>Brachypodium</taxon>
    </lineage>
</organism>
<evidence type="ECO:0000313" key="4">
    <source>
        <dbReference type="Proteomes" id="UP000008810"/>
    </source>
</evidence>
<gene>
    <name evidence="2" type="ORF">BRADI_5g03501v3</name>
</gene>